<accession>A0A9N7P4H0</accession>
<evidence type="ECO:0000313" key="2">
    <source>
        <dbReference type="Proteomes" id="UP001153555"/>
    </source>
</evidence>
<sequence length="88" mass="9482">MAATFSGSSRVRQPTKLDCIATWLVNGLTGAFFASLERCSCIRISTAGDDFGEEANDVPLILDDGNFGGDHGHDGGLRRRRLGKGYVY</sequence>
<name>A0A9N7P4H0_STRHE</name>
<proteinExistence type="predicted"/>
<dbReference type="PANTHER" id="PTHR34061">
    <property type="entry name" value="PROTEIN, PUTATIVE-RELATED"/>
    <property type="match status" value="1"/>
</dbReference>
<evidence type="ECO:0000313" key="1">
    <source>
        <dbReference type="EMBL" id="CAA0843356.1"/>
    </source>
</evidence>
<reference evidence="1" key="1">
    <citation type="submission" date="2019-12" db="EMBL/GenBank/DDBJ databases">
        <authorList>
            <person name="Scholes J."/>
        </authorList>
    </citation>
    <scope>NUCLEOTIDE SEQUENCE</scope>
</reference>
<keyword evidence="2" id="KW-1185">Reference proteome</keyword>
<dbReference type="AlphaFoldDB" id="A0A9N7P4H0"/>
<dbReference type="EMBL" id="CACSLK010035018">
    <property type="protein sequence ID" value="CAA0843356.1"/>
    <property type="molecule type" value="Genomic_DNA"/>
</dbReference>
<dbReference type="PANTHER" id="PTHR34061:SF2">
    <property type="entry name" value="PROTEIN, PUTATIVE-RELATED"/>
    <property type="match status" value="1"/>
</dbReference>
<protein>
    <submittedName>
        <fullName evidence="1">Uncharacterized protein</fullName>
    </submittedName>
</protein>
<dbReference type="Proteomes" id="UP001153555">
    <property type="component" value="Unassembled WGS sequence"/>
</dbReference>
<gene>
    <name evidence="1" type="ORF">SHERM_09130</name>
</gene>
<comment type="caution">
    <text evidence="1">The sequence shown here is derived from an EMBL/GenBank/DDBJ whole genome shotgun (WGS) entry which is preliminary data.</text>
</comment>
<organism evidence="1 2">
    <name type="scientific">Striga hermonthica</name>
    <name type="common">Purple witchweed</name>
    <name type="synonym">Buchnera hermonthica</name>
    <dbReference type="NCBI Taxonomy" id="68872"/>
    <lineage>
        <taxon>Eukaryota</taxon>
        <taxon>Viridiplantae</taxon>
        <taxon>Streptophyta</taxon>
        <taxon>Embryophyta</taxon>
        <taxon>Tracheophyta</taxon>
        <taxon>Spermatophyta</taxon>
        <taxon>Magnoliopsida</taxon>
        <taxon>eudicotyledons</taxon>
        <taxon>Gunneridae</taxon>
        <taxon>Pentapetalae</taxon>
        <taxon>asterids</taxon>
        <taxon>lamiids</taxon>
        <taxon>Lamiales</taxon>
        <taxon>Orobanchaceae</taxon>
        <taxon>Buchnereae</taxon>
        <taxon>Striga</taxon>
    </lineage>
</organism>
<dbReference type="OrthoDB" id="1841441at2759"/>